<gene>
    <name evidence="1" type="ORF">F3Y22_tig00111402pilonHSYRG01429</name>
</gene>
<reference evidence="1" key="1">
    <citation type="submission" date="2019-09" db="EMBL/GenBank/DDBJ databases">
        <title>Draft genome information of white flower Hibiscus syriacus.</title>
        <authorList>
            <person name="Kim Y.-M."/>
        </authorList>
    </citation>
    <scope>NUCLEOTIDE SEQUENCE [LARGE SCALE GENOMIC DNA]</scope>
    <source>
        <strain evidence="1">YM2019G1</strain>
    </source>
</reference>
<dbReference type="AlphaFoldDB" id="A0A6A2XV60"/>
<accession>A0A6A2XV60</accession>
<dbReference type="GO" id="GO:0012505">
    <property type="term" value="C:endomembrane system"/>
    <property type="evidence" value="ECO:0007669"/>
    <property type="project" value="TreeGrafter"/>
</dbReference>
<dbReference type="GO" id="GO:0003841">
    <property type="term" value="F:1-acylglycerol-3-phosphate O-acyltransferase activity"/>
    <property type="evidence" value="ECO:0007669"/>
    <property type="project" value="TreeGrafter"/>
</dbReference>
<comment type="caution">
    <text evidence="1">The sequence shown here is derived from an EMBL/GenBank/DDBJ whole genome shotgun (WGS) entry which is preliminary data.</text>
</comment>
<dbReference type="PANTHER" id="PTHR10983:SF24">
    <property type="entry name" value="1-ACYLGLYCEROL-3-PHOSPHATE O-ACYLTRANSFERASE 3, ISOFORM E-RELATED"/>
    <property type="match status" value="1"/>
</dbReference>
<dbReference type="Proteomes" id="UP000436088">
    <property type="component" value="Unassembled WGS sequence"/>
</dbReference>
<proteinExistence type="predicted"/>
<sequence>MPSSSNHRSTDIDWLVGWVLAQIQLNLVLTAIKLSWQCISCYEEITEVPSGLWLVDVVFRVSVFGTKMGQGRKNFKCKSLLSRGRTRFTQAKLLVAQEYAVSQGFHIPRNVLVPRTKVGFFGLQLSSITSHVLSTYSIDSILSTPENIPKYQGYCVLSGIHYGCKSFAFICPYDITVAVPKTSPSPTLLRLSNGESSVVSQITS</sequence>
<protein>
    <submittedName>
        <fullName evidence="1">Uncharacterized protein</fullName>
    </submittedName>
</protein>
<dbReference type="PANTHER" id="PTHR10983">
    <property type="entry name" value="1-ACYLGLYCEROL-3-PHOSPHATE ACYLTRANSFERASE-RELATED"/>
    <property type="match status" value="1"/>
</dbReference>
<name>A0A6A2XV60_HIBSY</name>
<evidence type="ECO:0000313" key="1">
    <source>
        <dbReference type="EMBL" id="KAE8679428.1"/>
    </source>
</evidence>
<evidence type="ECO:0000313" key="2">
    <source>
        <dbReference type="Proteomes" id="UP000436088"/>
    </source>
</evidence>
<organism evidence="1 2">
    <name type="scientific">Hibiscus syriacus</name>
    <name type="common">Rose of Sharon</name>
    <dbReference type="NCBI Taxonomy" id="106335"/>
    <lineage>
        <taxon>Eukaryota</taxon>
        <taxon>Viridiplantae</taxon>
        <taxon>Streptophyta</taxon>
        <taxon>Embryophyta</taxon>
        <taxon>Tracheophyta</taxon>
        <taxon>Spermatophyta</taxon>
        <taxon>Magnoliopsida</taxon>
        <taxon>eudicotyledons</taxon>
        <taxon>Gunneridae</taxon>
        <taxon>Pentapetalae</taxon>
        <taxon>rosids</taxon>
        <taxon>malvids</taxon>
        <taxon>Malvales</taxon>
        <taxon>Malvaceae</taxon>
        <taxon>Malvoideae</taxon>
        <taxon>Hibiscus</taxon>
    </lineage>
</organism>
<keyword evidence="2" id="KW-1185">Reference proteome</keyword>
<dbReference type="EMBL" id="VEPZ02001331">
    <property type="protein sequence ID" value="KAE8679428.1"/>
    <property type="molecule type" value="Genomic_DNA"/>
</dbReference>